<keyword evidence="6 8" id="KW-1133">Transmembrane helix</keyword>
<dbReference type="EMBL" id="JBHUHF010000001">
    <property type="protein sequence ID" value="MFD2027578.1"/>
    <property type="molecule type" value="Genomic_DNA"/>
</dbReference>
<dbReference type="InterPro" id="IPR035906">
    <property type="entry name" value="MetI-like_sf"/>
</dbReference>
<reference evidence="11" key="1">
    <citation type="journal article" date="2019" name="Int. J. Syst. Evol. Microbiol.">
        <title>The Global Catalogue of Microorganisms (GCM) 10K type strain sequencing project: providing services to taxonomists for standard genome sequencing and annotation.</title>
        <authorList>
            <consortium name="The Broad Institute Genomics Platform"/>
            <consortium name="The Broad Institute Genome Sequencing Center for Infectious Disease"/>
            <person name="Wu L."/>
            <person name="Ma J."/>
        </authorList>
    </citation>
    <scope>NUCLEOTIDE SEQUENCE [LARGE SCALE GENOMIC DNA]</scope>
    <source>
        <strain evidence="11">CCM 7043</strain>
    </source>
</reference>
<comment type="subcellular location">
    <subcellularLocation>
        <location evidence="1">Cell inner membrane</location>
        <topology evidence="1">Multi-pass membrane protein</topology>
    </subcellularLocation>
    <subcellularLocation>
        <location evidence="8">Cell membrane</location>
        <topology evidence="8">Multi-pass membrane protein</topology>
    </subcellularLocation>
</comment>
<dbReference type="Pfam" id="PF00528">
    <property type="entry name" value="BPD_transp_1"/>
    <property type="match status" value="1"/>
</dbReference>
<dbReference type="PANTHER" id="PTHR43357:SF4">
    <property type="entry name" value="INNER MEMBRANE ABC TRANSPORTER PERMEASE PROTEIN YDCV"/>
    <property type="match status" value="1"/>
</dbReference>
<feature type="transmembrane region" description="Helical" evidence="8">
    <location>
        <begin position="393"/>
        <end position="418"/>
    </location>
</feature>
<evidence type="ECO:0000256" key="6">
    <source>
        <dbReference type="ARBA" id="ARBA00022989"/>
    </source>
</evidence>
<evidence type="ECO:0000256" key="8">
    <source>
        <dbReference type="RuleBase" id="RU363032"/>
    </source>
</evidence>
<evidence type="ECO:0000313" key="10">
    <source>
        <dbReference type="EMBL" id="MFD2027578.1"/>
    </source>
</evidence>
<comment type="caution">
    <text evidence="10">The sequence shown here is derived from an EMBL/GenBank/DDBJ whole genome shotgun (WGS) entry which is preliminary data.</text>
</comment>
<sequence length="568" mass="59771">MDRDSARLSRRGTTGSAPLLWAVAVAVPLGFLGTFFAWPVIALVVRGFLPDGMLDLTGFTEVLLRPRTWQLVRFTLTQAVLGTAFSVLLGLPLAYLLYRRSFPGRSLVRGLVTVPFVLPAVVVGVAFRTLFAPGGTLGFLGLEESLAGIVVALVFFNVSVVVRTVGGLWERLDPRTEQAAASLGAGPVRVFRTVTLPSLAPAIVSAASVVFLFCATAFGVVLVLGGVRYGTIETEIWIRTTQFLDLRSASVLSIMQLVVISGALALSARARRRREAALRLVSARGSARRLSWRSPQDVTMALVGAAIVVGLLVLPLAGLVARSFREPDGSWGPGNYVALGTTGERNALVVTVWEATATSLRIALTATLISLVVGGLVALVVSRRPRSPGARRAVGTLDGLFMLPLGVSAVTVGFGFLITMDQPVLGVDLRTSGLLVPVAQAVVAVPLVVRTVLPVLRAIDPRLREVAAVLGSGPGRVLRTVDLPIALRSVGLATGFAFAVSLGEFGATSFLARPDGATLPVVIYRLIGRPGAENYGMALAASVVLAVLTATVMMVAEQLRDERAGGEF</sequence>
<evidence type="ECO:0000256" key="4">
    <source>
        <dbReference type="ARBA" id="ARBA00022519"/>
    </source>
</evidence>
<name>A0ABW4VD77_9MICO</name>
<comment type="similarity">
    <text evidence="8">Belongs to the binding-protein-dependent transport system permease family.</text>
</comment>
<feature type="transmembrane region" description="Helical" evidence="8">
    <location>
        <begin position="438"/>
        <end position="456"/>
    </location>
</feature>
<dbReference type="RefSeq" id="WP_377199313.1">
    <property type="nucleotide sequence ID" value="NZ_JBHUHF010000001.1"/>
</dbReference>
<dbReference type="PANTHER" id="PTHR43357">
    <property type="entry name" value="INNER MEMBRANE ABC TRANSPORTER PERMEASE PROTEIN YDCV"/>
    <property type="match status" value="1"/>
</dbReference>
<dbReference type="Proteomes" id="UP001597338">
    <property type="component" value="Unassembled WGS sequence"/>
</dbReference>
<evidence type="ECO:0000256" key="3">
    <source>
        <dbReference type="ARBA" id="ARBA00022475"/>
    </source>
</evidence>
<dbReference type="PROSITE" id="PS50928">
    <property type="entry name" value="ABC_TM1"/>
    <property type="match status" value="2"/>
</dbReference>
<feature type="transmembrane region" description="Helical" evidence="8">
    <location>
        <begin position="535"/>
        <end position="556"/>
    </location>
</feature>
<keyword evidence="5 8" id="KW-0812">Transmembrane</keyword>
<evidence type="ECO:0000259" key="9">
    <source>
        <dbReference type="PROSITE" id="PS50928"/>
    </source>
</evidence>
<proteinExistence type="inferred from homology"/>
<evidence type="ECO:0000256" key="1">
    <source>
        <dbReference type="ARBA" id="ARBA00004429"/>
    </source>
</evidence>
<feature type="transmembrane region" description="Helical" evidence="8">
    <location>
        <begin position="110"/>
        <end position="131"/>
    </location>
</feature>
<feature type="transmembrane region" description="Helical" evidence="8">
    <location>
        <begin position="199"/>
        <end position="226"/>
    </location>
</feature>
<feature type="transmembrane region" description="Helical" evidence="8">
    <location>
        <begin position="76"/>
        <end position="98"/>
    </location>
</feature>
<accession>A0ABW4VD77</accession>
<evidence type="ECO:0000313" key="11">
    <source>
        <dbReference type="Proteomes" id="UP001597338"/>
    </source>
</evidence>
<dbReference type="CDD" id="cd06261">
    <property type="entry name" value="TM_PBP2"/>
    <property type="match status" value="2"/>
</dbReference>
<evidence type="ECO:0000256" key="7">
    <source>
        <dbReference type="ARBA" id="ARBA00023136"/>
    </source>
</evidence>
<keyword evidence="11" id="KW-1185">Reference proteome</keyword>
<feature type="transmembrane region" description="Helical" evidence="8">
    <location>
        <begin position="246"/>
        <end position="266"/>
    </location>
</feature>
<dbReference type="SUPFAM" id="SSF161098">
    <property type="entry name" value="MetI-like"/>
    <property type="match status" value="2"/>
</dbReference>
<keyword evidence="4" id="KW-0997">Cell inner membrane</keyword>
<dbReference type="InterPro" id="IPR000515">
    <property type="entry name" value="MetI-like"/>
</dbReference>
<protein>
    <submittedName>
        <fullName evidence="10">ABC transporter permease</fullName>
    </submittedName>
</protein>
<gene>
    <name evidence="10" type="ORF">ACFSL2_18900</name>
</gene>
<feature type="transmembrane region" description="Helical" evidence="8">
    <location>
        <begin position="298"/>
        <end position="321"/>
    </location>
</feature>
<evidence type="ECO:0000256" key="2">
    <source>
        <dbReference type="ARBA" id="ARBA00022448"/>
    </source>
</evidence>
<keyword evidence="2 8" id="KW-0813">Transport</keyword>
<feature type="transmembrane region" description="Helical" evidence="8">
    <location>
        <begin position="20"/>
        <end position="45"/>
    </location>
</feature>
<organism evidence="10 11">
    <name type="scientific">Promicromonospora aerolata</name>
    <dbReference type="NCBI Taxonomy" id="195749"/>
    <lineage>
        <taxon>Bacteria</taxon>
        <taxon>Bacillati</taxon>
        <taxon>Actinomycetota</taxon>
        <taxon>Actinomycetes</taxon>
        <taxon>Micrococcales</taxon>
        <taxon>Promicromonosporaceae</taxon>
        <taxon>Promicromonospora</taxon>
    </lineage>
</organism>
<feature type="transmembrane region" description="Helical" evidence="8">
    <location>
        <begin position="362"/>
        <end position="381"/>
    </location>
</feature>
<feature type="domain" description="ABC transmembrane type-1" evidence="9">
    <location>
        <begin position="356"/>
        <end position="556"/>
    </location>
</feature>
<evidence type="ECO:0000256" key="5">
    <source>
        <dbReference type="ARBA" id="ARBA00022692"/>
    </source>
</evidence>
<feature type="domain" description="ABC transmembrane type-1" evidence="9">
    <location>
        <begin position="72"/>
        <end position="265"/>
    </location>
</feature>
<keyword evidence="7 8" id="KW-0472">Membrane</keyword>
<feature type="transmembrane region" description="Helical" evidence="8">
    <location>
        <begin position="146"/>
        <end position="165"/>
    </location>
</feature>
<dbReference type="Gene3D" id="1.10.3720.10">
    <property type="entry name" value="MetI-like"/>
    <property type="match status" value="2"/>
</dbReference>
<keyword evidence="3" id="KW-1003">Cell membrane</keyword>